<protein>
    <recommendedName>
        <fullName evidence="3">MarR family transcriptional regulator</fullName>
    </recommendedName>
</protein>
<evidence type="ECO:0000313" key="1">
    <source>
        <dbReference type="EMBL" id="MCD5314699.1"/>
    </source>
</evidence>
<keyword evidence="2" id="KW-1185">Reference proteome</keyword>
<dbReference type="RefSeq" id="WP_231447449.1">
    <property type="nucleotide sequence ID" value="NZ_JAJOMB010000017.1"/>
</dbReference>
<dbReference type="Proteomes" id="UP001138997">
    <property type="component" value="Unassembled WGS sequence"/>
</dbReference>
<name>A0A9X1NJ09_9ACTN</name>
<gene>
    <name evidence="1" type="ORF">LR394_27720</name>
</gene>
<evidence type="ECO:0000313" key="2">
    <source>
        <dbReference type="Proteomes" id="UP001138997"/>
    </source>
</evidence>
<dbReference type="InterPro" id="IPR036388">
    <property type="entry name" value="WH-like_DNA-bd_sf"/>
</dbReference>
<organism evidence="1 2">
    <name type="scientific">Kineosporia babensis</name>
    <dbReference type="NCBI Taxonomy" id="499548"/>
    <lineage>
        <taxon>Bacteria</taxon>
        <taxon>Bacillati</taxon>
        <taxon>Actinomycetota</taxon>
        <taxon>Actinomycetes</taxon>
        <taxon>Kineosporiales</taxon>
        <taxon>Kineosporiaceae</taxon>
        <taxon>Kineosporia</taxon>
    </lineage>
</organism>
<dbReference type="Gene3D" id="1.10.10.10">
    <property type="entry name" value="Winged helix-like DNA-binding domain superfamily/Winged helix DNA-binding domain"/>
    <property type="match status" value="1"/>
</dbReference>
<accession>A0A9X1NJ09</accession>
<dbReference type="InterPro" id="IPR036390">
    <property type="entry name" value="WH_DNA-bd_sf"/>
</dbReference>
<sequence>MNEYPTEQVAAQPIGYWSRVAYQATVGRLRAELAIQQLTQPHWWTLNHVARGTWARTELADKLQPFDDLGIEFEDVFDDLIERGWLAENETLSLTALGTQELEKARGRMSAAQQDTLAGIDPDDYVTTINTLRRMIENLGGDSSLPS</sequence>
<dbReference type="EMBL" id="JAJOMB010000017">
    <property type="protein sequence ID" value="MCD5314699.1"/>
    <property type="molecule type" value="Genomic_DNA"/>
</dbReference>
<reference evidence="1" key="1">
    <citation type="submission" date="2021-11" db="EMBL/GenBank/DDBJ databases">
        <title>Streptomyces corallinus and Kineosporia corallina sp. nov., two new coral-derived marine actinobacteria.</title>
        <authorList>
            <person name="Buangrab K."/>
            <person name="Sutthacheep M."/>
            <person name="Yeemin T."/>
            <person name="Harunari E."/>
            <person name="Igarashi Y."/>
            <person name="Sripreechasak P."/>
            <person name="Kanchanasin P."/>
            <person name="Tanasupawat S."/>
            <person name="Phongsopitanun W."/>
        </authorList>
    </citation>
    <scope>NUCLEOTIDE SEQUENCE</scope>
    <source>
        <strain evidence="1">JCM 31032</strain>
    </source>
</reference>
<dbReference type="AlphaFoldDB" id="A0A9X1NJ09"/>
<comment type="caution">
    <text evidence="1">The sequence shown here is derived from an EMBL/GenBank/DDBJ whole genome shotgun (WGS) entry which is preliminary data.</text>
</comment>
<evidence type="ECO:0008006" key="3">
    <source>
        <dbReference type="Google" id="ProtNLM"/>
    </source>
</evidence>
<proteinExistence type="predicted"/>
<dbReference type="SUPFAM" id="SSF46785">
    <property type="entry name" value="Winged helix' DNA-binding domain"/>
    <property type="match status" value="1"/>
</dbReference>